<feature type="region of interest" description="Disordered" evidence="11">
    <location>
        <begin position="236"/>
        <end position="259"/>
    </location>
</feature>
<evidence type="ECO:0000256" key="2">
    <source>
        <dbReference type="ARBA" id="ARBA00004416"/>
    </source>
</evidence>
<dbReference type="Pfam" id="PF03797">
    <property type="entry name" value="Autotransporter"/>
    <property type="match status" value="1"/>
</dbReference>
<evidence type="ECO:0000256" key="9">
    <source>
        <dbReference type="ARBA" id="ARBA00023136"/>
    </source>
</evidence>
<dbReference type="InterPro" id="IPR005546">
    <property type="entry name" value="Autotransporte_beta"/>
</dbReference>
<dbReference type="InterPro" id="IPR036709">
    <property type="entry name" value="Autotransporte_beta_dom_sf"/>
</dbReference>
<comment type="subcellular location">
    <subcellularLocation>
        <location evidence="2">Cell outer membrane</location>
        <topology evidence="2">Peripheral membrane protein</topology>
        <orientation evidence="2">Extracellular side</orientation>
    </subcellularLocation>
    <subcellularLocation>
        <location evidence="1">Secreted</location>
        <location evidence="1">Cell wall</location>
    </subcellularLocation>
</comment>
<evidence type="ECO:0000256" key="8">
    <source>
        <dbReference type="ARBA" id="ARBA00022729"/>
    </source>
</evidence>
<dbReference type="PROSITE" id="PS51208">
    <property type="entry name" value="AUTOTRANSPORTER"/>
    <property type="match status" value="1"/>
</dbReference>
<dbReference type="Pfam" id="PF07548">
    <property type="entry name" value="ChlamPMP_M"/>
    <property type="match status" value="1"/>
</dbReference>
<dbReference type="InterPro" id="IPR011427">
    <property type="entry name" value="Polymorphic_membr_middle"/>
</dbReference>
<keyword evidence="10" id="KW-0998">Cell outer membrane</keyword>
<keyword evidence="5" id="KW-0134">Cell wall</keyword>
<keyword evidence="4" id="KW-1134">Transmembrane beta strand</keyword>
<dbReference type="SMART" id="SM00869">
    <property type="entry name" value="Autotransporter"/>
    <property type="match status" value="1"/>
</dbReference>
<dbReference type="Proteomes" id="UP000014627">
    <property type="component" value="Unassembled WGS sequence"/>
</dbReference>
<dbReference type="RefSeq" id="WP_016981758.1">
    <property type="nucleotide sequence ID" value="NZ_KE356190.1"/>
</dbReference>
<gene>
    <name evidence="13" type="ORF">CP99DC5_0716</name>
</gene>
<reference evidence="13 14" key="1">
    <citation type="submission" date="2013-04" db="EMBL/GenBank/DDBJ databases">
        <title>Genome sequence of Chlamydia psittaci 99DC5.</title>
        <authorList>
            <person name="Huot-Creasy H."/>
            <person name="McCracken C.L."/>
            <person name="Humphries M."/>
            <person name="Sachse K."/>
            <person name="Laroucau K."/>
            <person name="Bavoil P."/>
            <person name="Myers G.S."/>
        </authorList>
    </citation>
    <scope>NUCLEOTIDE SEQUENCE [LARGE SCALE GENOMIC DNA]</scope>
    <source>
        <strain evidence="13 14">99DC5</strain>
    </source>
</reference>
<evidence type="ECO:0000256" key="11">
    <source>
        <dbReference type="SAM" id="MobiDB-lite"/>
    </source>
</evidence>
<keyword evidence="7" id="KW-0812">Transmembrane</keyword>
<keyword evidence="9" id="KW-0472">Membrane</keyword>
<evidence type="ECO:0000313" key="14">
    <source>
        <dbReference type="Proteomes" id="UP000014627"/>
    </source>
</evidence>
<comment type="similarity">
    <text evidence="3">Belongs to the PMP outer membrane protein family.</text>
</comment>
<feature type="compositionally biased region" description="Pro residues" evidence="11">
    <location>
        <begin position="244"/>
        <end position="254"/>
    </location>
</feature>
<evidence type="ECO:0000313" key="13">
    <source>
        <dbReference type="EMBL" id="EPJ28261.1"/>
    </source>
</evidence>
<evidence type="ECO:0000256" key="5">
    <source>
        <dbReference type="ARBA" id="ARBA00022512"/>
    </source>
</evidence>
<evidence type="ECO:0000259" key="12">
    <source>
        <dbReference type="PROSITE" id="PS51208"/>
    </source>
</evidence>
<evidence type="ECO:0000256" key="1">
    <source>
        <dbReference type="ARBA" id="ARBA00004191"/>
    </source>
</evidence>
<dbReference type="SUPFAM" id="SSF103515">
    <property type="entry name" value="Autotransporter"/>
    <property type="match status" value="1"/>
</dbReference>
<proteinExistence type="inferred from homology"/>
<evidence type="ECO:0000256" key="6">
    <source>
        <dbReference type="ARBA" id="ARBA00022525"/>
    </source>
</evidence>
<sequence length="1048" mass="111417">MKASFRKFLVSTTLTLPYSFQAFSLEIVVPNGTYDGYLREMFPYTITSNPEGTTAILSGDLNILNLDNSMAATPSSCFFNSTGSMTIVGKGHDLTFTNLRTSVNGAALSSIPTSDPLSFSYTITGIKTFSCSNCAVLIGRTNGSSSTITTPKGGAVYSKSPIFFKDIQNVIFKNNRAGDNGGALWGQVVDISNVTKSLQFLSNVGANGGAIGASTSLNVTRCPSILFRSNSASRLGGAIHSVNPPTPPPPPPPSKNGVKNTVVNFSDNGSVQFDANNAKSGGGIYSKGNVNFSNNAQLIMQNNSASPEIGDTNEVLGQGGAIYCTQATAPVAEEKKEEEKKEEKSKAEVSTPTFTGLTITNQHDIFFANNFAANAGGAIYGEKVSITSSGKTVFTNNTAKTGGAIYIAAGGDLSLSADYGNMIFYDNLNTNDGSPKRNAITLDKGATIKLLAASGDHKLCFYDPIVTTLPEQAPNGNNTLTINPDRGDSAPFTNYIGTVLFSGAHANSTESTPNASTIYQKVVLGGGKLVLADKASLSVVSFEQQSDAILLMDNGTSLTITQYSHATSTPAAAAAAAASVVMATAEASSATTSTAATTASVTNQENSNGTVSITDLHINLGSLTQNGEGAKIETKNTNGTITITGHISLDDVSGNAYENHDLFNKNTVTLNLLSLSTAGTSKITSDDLQLTPRGDADPQYGYQGSWKLSWEDGTNGEANKKKILKATWTKTGFVPSPERQASLVPNSLWGAFIDLRSMNALATASCDGFGYGKGLWVAGISNVFHHDRNSVSHGFRRISGGYVIGANSQTLSDSVFGVAFSQVFGKSKDYVVSTTKSQALVGSAYLSIKRPLSNTIFTTFAARINYSHTNEDMKTRYTFIPEESGNWDNNCWLGEVGGSLPIVLNTGKLHLNQFVPFVNVQIGYAEHGSFREQLAEARSFCSSRLINLAIPCGFKIDRRSHSYPDFYSLAVSYVPDVWRRNPGCTTLLLANGARWKTLATNLDRQGLLIEGSTHTAVNNNIEIFSHGSCELRKSSRNYNINIGSKFRF</sequence>
<name>A0ABN0MPQ0_CHLPS</name>
<keyword evidence="14" id="KW-1185">Reference proteome</keyword>
<dbReference type="Pfam" id="PF02415">
    <property type="entry name" value="Chlam_PMP"/>
    <property type="match status" value="5"/>
</dbReference>
<organism evidence="13 14">
    <name type="scientific">Chlamydia psittaci 99DC5</name>
    <dbReference type="NCBI Taxonomy" id="1112251"/>
    <lineage>
        <taxon>Bacteria</taxon>
        <taxon>Pseudomonadati</taxon>
        <taxon>Chlamydiota</taxon>
        <taxon>Chlamydiia</taxon>
        <taxon>Chlamydiales</taxon>
        <taxon>Chlamydiaceae</taxon>
        <taxon>Chlamydia/Chlamydophila group</taxon>
        <taxon>Chlamydia</taxon>
    </lineage>
</organism>
<evidence type="ECO:0000256" key="3">
    <source>
        <dbReference type="ARBA" id="ARBA00007542"/>
    </source>
</evidence>
<evidence type="ECO:0000256" key="7">
    <source>
        <dbReference type="ARBA" id="ARBA00022692"/>
    </source>
</evidence>
<dbReference type="EMBL" id="ATLC01000045">
    <property type="protein sequence ID" value="EPJ28261.1"/>
    <property type="molecule type" value="Genomic_DNA"/>
</dbReference>
<evidence type="ECO:0000256" key="10">
    <source>
        <dbReference type="ARBA" id="ARBA00023237"/>
    </source>
</evidence>
<dbReference type="Gene3D" id="2.40.128.130">
    <property type="entry name" value="Autotransporter beta-domain"/>
    <property type="match status" value="1"/>
</dbReference>
<protein>
    <submittedName>
        <fullName evidence="13">Autotransporter beta-domain protein</fullName>
    </submittedName>
</protein>
<dbReference type="InterPro" id="IPR003368">
    <property type="entry name" value="POMP_repeat"/>
</dbReference>
<keyword evidence="8" id="KW-0732">Signal</keyword>
<comment type="caution">
    <text evidence="13">The sequence shown here is derived from an EMBL/GenBank/DDBJ whole genome shotgun (WGS) entry which is preliminary data.</text>
</comment>
<keyword evidence="6" id="KW-0964">Secreted</keyword>
<evidence type="ECO:0000256" key="4">
    <source>
        <dbReference type="ARBA" id="ARBA00022452"/>
    </source>
</evidence>
<accession>A0ABN0MPQ0</accession>
<dbReference type="NCBIfam" id="TIGR01376">
    <property type="entry name" value="POMP_repeat"/>
    <property type="match status" value="3"/>
</dbReference>
<feature type="domain" description="Autotransporter" evidence="12">
    <location>
        <begin position="768"/>
        <end position="1048"/>
    </location>
</feature>